<name>A0A3S5BQH0_9PLAT</name>
<reference evidence="5" key="1">
    <citation type="submission" date="2018-11" db="EMBL/GenBank/DDBJ databases">
        <authorList>
            <consortium name="Pathogen Informatics"/>
        </authorList>
    </citation>
    <scope>NUCLEOTIDE SEQUENCE</scope>
</reference>
<dbReference type="GO" id="GO:0012505">
    <property type="term" value="C:endomembrane system"/>
    <property type="evidence" value="ECO:0007669"/>
    <property type="project" value="UniProtKB-SubCell"/>
</dbReference>
<dbReference type="Pfam" id="PF02383">
    <property type="entry name" value="Syja_N"/>
    <property type="match status" value="1"/>
</dbReference>
<dbReference type="Proteomes" id="UP000784294">
    <property type="component" value="Unassembled WGS sequence"/>
</dbReference>
<dbReference type="InterPro" id="IPR002013">
    <property type="entry name" value="SAC_dom"/>
</dbReference>
<feature type="non-terminal residue" evidence="5">
    <location>
        <position position="1"/>
    </location>
</feature>
<dbReference type="AlphaFoldDB" id="A0A3S5BQH0"/>
<sequence>ESTLKPSSTSDLLWTVRALPCDRFVWNWFLIPPRFRACDPEFRPHDFPEQDGLEGVPTDCSLSSSSSSSFCLPTPHHSRLSPASFSLAIATTFSGTFATKSSFDWFLPLIHGFIGQGSLSACGQPHHLTLIARRSRHYAGARFLKRGINLLGDVANEVNYLFNVLSLT</sequence>
<dbReference type="GO" id="GO:0046856">
    <property type="term" value="P:phosphatidylinositol dephosphorylation"/>
    <property type="evidence" value="ECO:0007669"/>
    <property type="project" value="InterPro"/>
</dbReference>
<evidence type="ECO:0000256" key="1">
    <source>
        <dbReference type="ARBA" id="ARBA00004308"/>
    </source>
</evidence>
<keyword evidence="6" id="KW-1185">Reference proteome</keyword>
<evidence type="ECO:0000256" key="2">
    <source>
        <dbReference type="ARBA" id="ARBA00022801"/>
    </source>
</evidence>
<dbReference type="PROSITE" id="PS50275">
    <property type="entry name" value="SAC"/>
    <property type="match status" value="1"/>
</dbReference>
<keyword evidence="3" id="KW-0472">Membrane</keyword>
<organism evidence="5 6">
    <name type="scientific">Protopolystoma xenopodis</name>
    <dbReference type="NCBI Taxonomy" id="117903"/>
    <lineage>
        <taxon>Eukaryota</taxon>
        <taxon>Metazoa</taxon>
        <taxon>Spiralia</taxon>
        <taxon>Lophotrochozoa</taxon>
        <taxon>Platyhelminthes</taxon>
        <taxon>Monogenea</taxon>
        <taxon>Polyopisthocotylea</taxon>
        <taxon>Polystomatidea</taxon>
        <taxon>Polystomatidae</taxon>
        <taxon>Protopolystoma</taxon>
    </lineage>
</organism>
<proteinExistence type="predicted"/>
<dbReference type="InterPro" id="IPR043573">
    <property type="entry name" value="Fig4-like"/>
</dbReference>
<dbReference type="EMBL" id="CAAALY010018337">
    <property type="protein sequence ID" value="VEL13625.1"/>
    <property type="molecule type" value="Genomic_DNA"/>
</dbReference>
<feature type="domain" description="SAC" evidence="4">
    <location>
        <begin position="1"/>
        <end position="158"/>
    </location>
</feature>
<comment type="caution">
    <text evidence="5">The sequence shown here is derived from an EMBL/GenBank/DDBJ whole genome shotgun (WGS) entry which is preliminary data.</text>
</comment>
<dbReference type="OrthoDB" id="405996at2759"/>
<evidence type="ECO:0000313" key="5">
    <source>
        <dbReference type="EMBL" id="VEL13625.1"/>
    </source>
</evidence>
<comment type="subcellular location">
    <subcellularLocation>
        <location evidence="1">Endomembrane system</location>
    </subcellularLocation>
</comment>
<dbReference type="PANTHER" id="PTHR45738">
    <property type="entry name" value="POLYPHOSPHOINOSITIDE PHOSPHATASE"/>
    <property type="match status" value="1"/>
</dbReference>
<protein>
    <recommendedName>
        <fullName evidence="4">SAC domain-containing protein</fullName>
    </recommendedName>
</protein>
<dbReference type="PANTHER" id="PTHR45738:SF5">
    <property type="entry name" value="POLYPHOSPHOINOSITIDE PHOSPHATASE"/>
    <property type="match status" value="1"/>
</dbReference>
<evidence type="ECO:0000256" key="3">
    <source>
        <dbReference type="ARBA" id="ARBA00023136"/>
    </source>
</evidence>
<evidence type="ECO:0000259" key="4">
    <source>
        <dbReference type="PROSITE" id="PS50275"/>
    </source>
</evidence>
<gene>
    <name evidence="5" type="ORF">PXEA_LOCUS7065</name>
</gene>
<keyword evidence="2" id="KW-0378">Hydrolase</keyword>
<dbReference type="GO" id="GO:0043813">
    <property type="term" value="F:phosphatidylinositol-3,5-bisphosphate 5-phosphatase activity"/>
    <property type="evidence" value="ECO:0007669"/>
    <property type="project" value="InterPro"/>
</dbReference>
<accession>A0A3S5BQH0</accession>
<evidence type="ECO:0000313" key="6">
    <source>
        <dbReference type="Proteomes" id="UP000784294"/>
    </source>
</evidence>